<dbReference type="InterPro" id="IPR024301">
    <property type="entry name" value="Amidase_6"/>
</dbReference>
<evidence type="ECO:0000256" key="1">
    <source>
        <dbReference type="SAM" id="MobiDB-lite"/>
    </source>
</evidence>
<feature type="domain" description="Putative amidase" evidence="2">
    <location>
        <begin position="251"/>
        <end position="414"/>
    </location>
</feature>
<name>A0A3A4KKF1_9NOCA</name>
<dbReference type="Proteomes" id="UP000266677">
    <property type="component" value="Unassembled WGS sequence"/>
</dbReference>
<protein>
    <submittedName>
        <fullName evidence="3">Amidase</fullName>
    </submittedName>
</protein>
<comment type="caution">
    <text evidence="3">The sequence shown here is derived from an EMBL/GenBank/DDBJ whole genome shotgun (WGS) entry which is preliminary data.</text>
</comment>
<dbReference type="OrthoDB" id="3826164at2"/>
<reference evidence="3 4" key="1">
    <citation type="submission" date="2018-09" db="EMBL/GenBank/DDBJ databases">
        <title>YIM PH21274 draft genome.</title>
        <authorList>
            <person name="Miao C."/>
        </authorList>
    </citation>
    <scope>NUCLEOTIDE SEQUENCE [LARGE SCALE GENOMIC DNA]</scope>
    <source>
        <strain evidence="3 4">YIM PH 21724</strain>
    </source>
</reference>
<proteinExistence type="predicted"/>
<gene>
    <name evidence="3" type="ORF">D5S18_13325</name>
</gene>
<sequence>MVTFAQLRSAKPASWIAAADDLLAAAQHCERVKDDVHGNGVRSLNEDWQSQYGQSAAVHALLTVADQAEIAAILARSTVDPLDSLGRAIEIAQQELESGLEIARKACLEVDPATGAVTIPAALRHEEGAIHDRQRAQQVIDNAIKAATQADGHCTEALAAAAQLDPAKTSSSVADAQNIQARNAELALEEIRNTLPEGLPPDLVEQWWNALTPAERSRLELAAPIELFDLPGIPDGVKRELDRPENGFSAIGALRYARAHVDDTGIDWTGRDNCTNFVSHVLAYGGGMSGKESWWKPRRFDDDGWSDGTGGGSDIGPPGWAHTPSWGAAQENRDFFVENGGRIVASVEGSAGTLAGVRPGDLLYFTETQERPAGEDHGALHPGQVHHAAVVTAVLPDGNVLYTQHSGAAENYPLNGRLPEFEQQVGRQKIEVVRPKVTW</sequence>
<evidence type="ECO:0000259" key="2">
    <source>
        <dbReference type="Pfam" id="PF12671"/>
    </source>
</evidence>
<dbReference type="EMBL" id="QZFU01000016">
    <property type="protein sequence ID" value="RJO77134.1"/>
    <property type="molecule type" value="Genomic_DNA"/>
</dbReference>
<dbReference type="Pfam" id="PF12671">
    <property type="entry name" value="Amidase_6"/>
    <property type="match status" value="1"/>
</dbReference>
<keyword evidence="4" id="KW-1185">Reference proteome</keyword>
<dbReference type="AlphaFoldDB" id="A0A3A4KKF1"/>
<evidence type="ECO:0000313" key="3">
    <source>
        <dbReference type="EMBL" id="RJO77134.1"/>
    </source>
</evidence>
<feature type="region of interest" description="Disordered" evidence="1">
    <location>
        <begin position="305"/>
        <end position="326"/>
    </location>
</feature>
<dbReference type="RefSeq" id="WP_120040355.1">
    <property type="nucleotide sequence ID" value="NZ_QZFU01000016.1"/>
</dbReference>
<organism evidence="3 4">
    <name type="scientific">Nocardia panacis</name>
    <dbReference type="NCBI Taxonomy" id="2340916"/>
    <lineage>
        <taxon>Bacteria</taxon>
        <taxon>Bacillati</taxon>
        <taxon>Actinomycetota</taxon>
        <taxon>Actinomycetes</taxon>
        <taxon>Mycobacteriales</taxon>
        <taxon>Nocardiaceae</taxon>
        <taxon>Nocardia</taxon>
    </lineage>
</organism>
<accession>A0A3A4KKF1</accession>
<evidence type="ECO:0000313" key="4">
    <source>
        <dbReference type="Proteomes" id="UP000266677"/>
    </source>
</evidence>